<accession>A0A645G564</accession>
<gene>
    <name evidence="1" type="ORF">SDC9_168645</name>
</gene>
<evidence type="ECO:0000313" key="1">
    <source>
        <dbReference type="EMBL" id="MPN21266.1"/>
    </source>
</evidence>
<reference evidence="1" key="1">
    <citation type="submission" date="2019-08" db="EMBL/GenBank/DDBJ databases">
        <authorList>
            <person name="Kucharzyk K."/>
            <person name="Murdoch R.W."/>
            <person name="Higgins S."/>
            <person name="Loffler F."/>
        </authorList>
    </citation>
    <scope>NUCLEOTIDE SEQUENCE</scope>
</reference>
<name>A0A645G564_9ZZZZ</name>
<sequence>MILGLPNETELRERIINYLNEKEIIVEEVR</sequence>
<dbReference type="EMBL" id="VSSQ01069217">
    <property type="protein sequence ID" value="MPN21266.1"/>
    <property type="molecule type" value="Genomic_DNA"/>
</dbReference>
<organism evidence="1">
    <name type="scientific">bioreactor metagenome</name>
    <dbReference type="NCBI Taxonomy" id="1076179"/>
    <lineage>
        <taxon>unclassified sequences</taxon>
        <taxon>metagenomes</taxon>
        <taxon>ecological metagenomes</taxon>
    </lineage>
</organism>
<protein>
    <submittedName>
        <fullName evidence="1">Uncharacterized protein</fullName>
    </submittedName>
</protein>
<proteinExistence type="predicted"/>
<comment type="caution">
    <text evidence="1">The sequence shown here is derived from an EMBL/GenBank/DDBJ whole genome shotgun (WGS) entry which is preliminary data.</text>
</comment>
<dbReference type="AlphaFoldDB" id="A0A645G564"/>